<evidence type="ECO:0000259" key="10">
    <source>
        <dbReference type="PROSITE" id="PS50004"/>
    </source>
</evidence>
<feature type="domain" description="C2 PI3K-type" evidence="15">
    <location>
        <begin position="919"/>
        <end position="1119"/>
    </location>
</feature>
<dbReference type="InterPro" id="IPR000008">
    <property type="entry name" value="C2_dom"/>
</dbReference>
<dbReference type="Pfam" id="PF00454">
    <property type="entry name" value="PI3_PI4_kinase"/>
    <property type="match status" value="1"/>
</dbReference>
<name>A0A2A4JZ40_HELVI</name>
<accession>A0A2A4JZ40</accession>
<dbReference type="GO" id="GO:0035005">
    <property type="term" value="F:1-phosphatidylinositol-4-phosphate 3-kinase activity"/>
    <property type="evidence" value="ECO:0007669"/>
    <property type="project" value="UniProtKB-EC"/>
</dbReference>
<feature type="region of interest" description="Disordered" evidence="9">
    <location>
        <begin position="108"/>
        <end position="143"/>
    </location>
</feature>
<feature type="region of interest" description="Disordered" evidence="9">
    <location>
        <begin position="188"/>
        <end position="268"/>
    </location>
</feature>
<dbReference type="InterPro" id="IPR000341">
    <property type="entry name" value="PI3K_Ras-bd_dom"/>
</dbReference>
<dbReference type="InterPro" id="IPR036940">
    <property type="entry name" value="PI3/4_kinase_cat_sf"/>
</dbReference>
<feature type="compositionally biased region" description="Polar residues" evidence="9">
    <location>
        <begin position="251"/>
        <end position="260"/>
    </location>
</feature>
<feature type="region of interest" description="Disordered" evidence="9">
    <location>
        <begin position="434"/>
        <end position="461"/>
    </location>
</feature>
<feature type="domain" description="PI3K-RBD" evidence="14">
    <location>
        <begin position="652"/>
        <end position="739"/>
    </location>
</feature>
<dbReference type="PROSITE" id="PS00916">
    <property type="entry name" value="PI3_4_KINASE_2"/>
    <property type="match status" value="1"/>
</dbReference>
<dbReference type="SUPFAM" id="SSF48371">
    <property type="entry name" value="ARM repeat"/>
    <property type="match status" value="1"/>
</dbReference>
<comment type="caution">
    <text evidence="16">The sequence shown here is derived from an EMBL/GenBank/DDBJ whole genome shotgun (WGS) entry which is preliminary data.</text>
</comment>
<feature type="compositionally biased region" description="Pro residues" evidence="9">
    <location>
        <begin position="214"/>
        <end position="224"/>
    </location>
</feature>
<dbReference type="SMART" id="SM00144">
    <property type="entry name" value="PI3K_rbd"/>
    <property type="match status" value="1"/>
</dbReference>
<feature type="region of interest" description="Disordered" evidence="9">
    <location>
        <begin position="1755"/>
        <end position="1776"/>
    </location>
</feature>
<dbReference type="Gene3D" id="3.30.1520.10">
    <property type="entry name" value="Phox-like domain"/>
    <property type="match status" value="1"/>
</dbReference>
<sequence>MELMTKEESYADRRQLFKNIWDTAMQIDDKDADIMTKPKVIKTLRLDEVDRCVIGKKKKERIKNLRTVCNKILDFCDRQDADDVCDQGSEGKELPLYKQEFKLKKTKKHRGKKKVRKAKSMFAPKSSRGDRATTSERKDDYPRKVPKFPLIHIEGSPIMSDYDLQFQADLEKAQALSLESLALDQFRRQKALSSSDNVREVASVSARRREETDGPPPALPPPPRKSPRGRTSISDGPRSTGTSPTRDDSSDLISFSSPTSKHAPKEPHVKLKEYIDQITKLGQQTEELALNSTEQSVTMNNQHYNQRPPYPYGPQYPYNYQQPFTPMPPYPTNPYGMPTPMVPGAMPTPMPAPMPNYGYYAPPPMAVPTEMPPTFVPINPPMYPPVQYSQTRMAAPSPYAYPPTPSYNYNTTNMISRPPRPVTSMYPQLNQSHTYPAVPKNPSVAANNTANNNGVNQTTVKTEPTKDTIENTYSRKLSEVSIASNESNDTVGSLPKSMNLIDFGRNSAQGSVRVSVLEAFDPLLTEKNNTENAAASSECSSSVYEEYDPLDFLYGETEMRDAAVYATINKKDTMLPSPPPKSIPSVPAVALRSTTNKLYDCIVKTRTRNYDSEHKAFLKMVLDVRKRFTHSDEKTNPGHVIAARSGGKYPPNTSIKILVHHAHSDEPITFTSDVESTVEHVILTVVCSLDEDIREDMSEYMLRVWGAKEYLTPGSSLSEYDYIRECVRLEKDVTLCLMEGKDNVLARTERDDARDAHLTLDDLLPCHGATPQLSFDNLSILLETLEGELSRAVGVTGAEGSCSPKAVFQAVKAICALAGGVETLHVTHTLNAFAQACTTQGNNNGMTPEIEADNGPYCAVSLRGATRRELVAQHCARVRDAVRALLALYGRTRLLDFNLTDTHYLTPSNTAKAIPAHTISESTLFCIEAVHCLPLCWSHEDYLFQAQVYYGTRPLKTLHVTQPSRIESAAFYPRIIFDTWLNLEDVPVNTLPRESRLVITLYGRSQRTEDSQHQSTENNQANSQETDENNDVQYDLVELGWAAIQMFDYDGMLASGNYVLPLWPVYCDRRIGPAPHPMHSPAGTFPVVNIEIPLYAHTGVKWTNGEEGRQRTLSREELPKFDSLDGHTQSQLLHLIEQGAYQRMPSECREIMWEKRQYLVQLAGALPLVLMAATNWYGEHRQQLIALLNVWEKPSPLNAMHLLLPCFPDEAVRETATRLINEMSDDDLCRVMPQLIQALRHETYEASPVAELLLSRALSSPAVAHRLFWLLVHSLPNVPQGPNQEFLGITLEDGASEAQPADAGVAATWRYRLLLRALLAVCGENLHNTLLRQQLLVKINFIGSDNAVIPAMFKVGDDLRQDALVLQVIKVMDSLWLRAGLDLRIVTFQALPTSDKRGMIEIVSEAETLRAIQTEWGLTGSFKDKPIAEWLAKHNPSELEYQRARDNFTASCAGYSVATYLLGICDRHNDNIMLKTSGHLFHIDFGKFLGDAQMFGNFKRDRAPFVLTHDMVYVINGGERPTQRFQHFVELCCMAFNIVRAHHDHILDLFALMALSGVSGVTSAAVGIIMSWRGARAIVAHLCRTHAHSLDDAVPAFTPINFFLHNLAQLRASGDQSSNTSELLSFMPRTYTMAQEGRLVSVECLGYEKRYDPEKHYVYALRIYRQGQTTPFVLYRSYKHFTELYQKICLHFPLAKVHSLPSGLHVGRSNTRQVADRRFGDVQAFLTSLFSLADEIAHSDLVYTFFHPLLRDQQDVEPQRTRRGETAEPENSGSGSLKLSVQYASGVLSVLILHAQSLALTPQGLPPNPYVKVYLVPDPTKETKRKTRVLKRNSHPSFMEMLEYRLPLDVVTNRSLQATVWHYDSLQENQFLGGVVIPLNALPLRQETVGWYPLEYIPR</sequence>
<evidence type="ECO:0000259" key="14">
    <source>
        <dbReference type="PROSITE" id="PS51546"/>
    </source>
</evidence>
<evidence type="ECO:0000313" key="16">
    <source>
        <dbReference type="EMBL" id="PCG76680.1"/>
    </source>
</evidence>
<dbReference type="CDD" id="cd08381">
    <property type="entry name" value="C2B_PI3K_class_II"/>
    <property type="match status" value="1"/>
</dbReference>
<dbReference type="Gene3D" id="3.10.20.90">
    <property type="entry name" value="Phosphatidylinositol 3-kinase Catalytic Subunit, Chain A, domain 1"/>
    <property type="match status" value="1"/>
</dbReference>
<dbReference type="GO" id="GO:0005942">
    <property type="term" value="C:phosphatidylinositol 3-kinase complex"/>
    <property type="evidence" value="ECO:0007669"/>
    <property type="project" value="TreeGrafter"/>
</dbReference>
<dbReference type="SUPFAM" id="SSF64268">
    <property type="entry name" value="PX domain"/>
    <property type="match status" value="1"/>
</dbReference>
<dbReference type="Pfam" id="PF00787">
    <property type="entry name" value="PX"/>
    <property type="match status" value="1"/>
</dbReference>
<evidence type="ECO:0000256" key="6">
    <source>
        <dbReference type="ARBA" id="ARBA00023985"/>
    </source>
</evidence>
<dbReference type="PROSITE" id="PS50290">
    <property type="entry name" value="PI3_4_KINASE_3"/>
    <property type="match status" value="1"/>
</dbReference>
<evidence type="ECO:0000256" key="2">
    <source>
        <dbReference type="ARBA" id="ARBA00022741"/>
    </source>
</evidence>
<dbReference type="PROSITE" id="PS00915">
    <property type="entry name" value="PI3_4_KINASE_1"/>
    <property type="match status" value="1"/>
</dbReference>
<feature type="domain" description="PIK helical" evidence="13">
    <location>
        <begin position="1118"/>
        <end position="1297"/>
    </location>
</feature>
<dbReference type="InterPro" id="IPR001263">
    <property type="entry name" value="PI3K_accessory_dom"/>
</dbReference>
<feature type="compositionally biased region" description="Basic and acidic residues" evidence="9">
    <location>
        <begin position="127"/>
        <end position="143"/>
    </location>
</feature>
<keyword evidence="3" id="KW-0418">Kinase</keyword>
<feature type="domain" description="PX" evidence="11">
    <location>
        <begin position="1637"/>
        <end position="1753"/>
    </location>
</feature>
<dbReference type="PANTHER" id="PTHR10048">
    <property type="entry name" value="PHOSPHATIDYLINOSITOL KINASE"/>
    <property type="match status" value="1"/>
</dbReference>
<keyword evidence="2" id="KW-0547">Nucleotide-binding</keyword>
<dbReference type="Gene3D" id="3.30.1010.10">
    <property type="entry name" value="Phosphatidylinositol 3-kinase Catalytic Subunit, Chain A, domain 4"/>
    <property type="match status" value="1"/>
</dbReference>
<dbReference type="GO" id="GO:0005737">
    <property type="term" value="C:cytoplasm"/>
    <property type="evidence" value="ECO:0007669"/>
    <property type="project" value="TreeGrafter"/>
</dbReference>
<dbReference type="InterPro" id="IPR035892">
    <property type="entry name" value="C2_domain_sf"/>
</dbReference>
<proteinExistence type="inferred from homology"/>
<dbReference type="Pfam" id="PF00792">
    <property type="entry name" value="PI3K_C2"/>
    <property type="match status" value="1"/>
</dbReference>
<protein>
    <submittedName>
        <fullName evidence="16">Uncharacterized protein</fullName>
    </submittedName>
</protein>
<dbReference type="GO" id="GO:0035091">
    <property type="term" value="F:phosphatidylinositol binding"/>
    <property type="evidence" value="ECO:0007669"/>
    <property type="project" value="InterPro"/>
</dbReference>
<comment type="similarity">
    <text evidence="8">Belongs to the PI3/PI4-kinase family.</text>
</comment>
<dbReference type="PROSITE" id="PS50195">
    <property type="entry name" value="PX"/>
    <property type="match status" value="1"/>
</dbReference>
<dbReference type="InterPro" id="IPR001683">
    <property type="entry name" value="PX_dom"/>
</dbReference>
<dbReference type="InterPro" id="IPR042236">
    <property type="entry name" value="PI3K_accessory_sf"/>
</dbReference>
<dbReference type="InterPro" id="IPR000403">
    <property type="entry name" value="PI3/4_kinase_cat_dom"/>
</dbReference>
<evidence type="ECO:0000256" key="4">
    <source>
        <dbReference type="ARBA" id="ARBA00022840"/>
    </source>
</evidence>
<dbReference type="Pfam" id="PF00794">
    <property type="entry name" value="PI3K_rbd"/>
    <property type="match status" value="1"/>
</dbReference>
<evidence type="ECO:0000256" key="7">
    <source>
        <dbReference type="ARBA" id="ARBA00029297"/>
    </source>
</evidence>
<dbReference type="InterPro" id="IPR036871">
    <property type="entry name" value="PX_dom_sf"/>
</dbReference>
<dbReference type="InterPro" id="IPR015433">
    <property type="entry name" value="PI3/4_kinase"/>
</dbReference>
<feature type="compositionally biased region" description="Polar residues" evidence="9">
    <location>
        <begin position="231"/>
        <end position="244"/>
    </location>
</feature>
<evidence type="ECO:0000256" key="3">
    <source>
        <dbReference type="ARBA" id="ARBA00022777"/>
    </source>
</evidence>
<dbReference type="PROSITE" id="PS51545">
    <property type="entry name" value="PIK_HELICAL"/>
    <property type="match status" value="1"/>
</dbReference>
<reference evidence="16" key="1">
    <citation type="submission" date="2017-09" db="EMBL/GenBank/DDBJ databases">
        <title>Contemporary evolution of a Lepidopteran species, Heliothis virescens, in response to modern agricultural practices.</title>
        <authorList>
            <person name="Fritz M.L."/>
            <person name="Deyonke A.M."/>
            <person name="Papanicolaou A."/>
            <person name="Micinski S."/>
            <person name="Westbrook J."/>
            <person name="Gould F."/>
        </authorList>
    </citation>
    <scope>NUCLEOTIDE SEQUENCE [LARGE SCALE GENOMIC DNA]</scope>
    <source>
        <strain evidence="16">HvINT-</strain>
        <tissue evidence="16">Whole body</tissue>
    </source>
</reference>
<feature type="domain" description="PI3K/PI4K catalytic" evidence="12">
    <location>
        <begin position="1323"/>
        <end position="1612"/>
    </location>
</feature>
<organism evidence="16">
    <name type="scientific">Heliothis virescens</name>
    <name type="common">Tobacco budworm moth</name>
    <dbReference type="NCBI Taxonomy" id="7102"/>
    <lineage>
        <taxon>Eukaryota</taxon>
        <taxon>Metazoa</taxon>
        <taxon>Ecdysozoa</taxon>
        <taxon>Arthropoda</taxon>
        <taxon>Hexapoda</taxon>
        <taxon>Insecta</taxon>
        <taxon>Pterygota</taxon>
        <taxon>Neoptera</taxon>
        <taxon>Endopterygota</taxon>
        <taxon>Lepidoptera</taxon>
        <taxon>Glossata</taxon>
        <taxon>Ditrysia</taxon>
        <taxon>Noctuoidea</taxon>
        <taxon>Noctuidae</taxon>
        <taxon>Heliothinae</taxon>
        <taxon>Heliothis</taxon>
    </lineage>
</organism>
<dbReference type="InterPro" id="IPR016024">
    <property type="entry name" value="ARM-type_fold"/>
</dbReference>
<dbReference type="PROSITE" id="PS50004">
    <property type="entry name" value="C2"/>
    <property type="match status" value="1"/>
</dbReference>
<feature type="compositionally biased region" description="Basic residues" evidence="9">
    <location>
        <begin position="108"/>
        <end position="119"/>
    </location>
</feature>
<feature type="domain" description="C2" evidence="10">
    <location>
        <begin position="1773"/>
        <end position="1892"/>
    </location>
</feature>
<dbReference type="InterPro" id="IPR018936">
    <property type="entry name" value="PI3/4_kinase_CS"/>
</dbReference>
<dbReference type="Gene3D" id="1.10.1070.11">
    <property type="entry name" value="Phosphatidylinositol 3-/4-kinase, catalytic domain"/>
    <property type="match status" value="1"/>
</dbReference>
<dbReference type="PROSITE" id="PS51546">
    <property type="entry name" value="PI3K_RBD"/>
    <property type="match status" value="1"/>
</dbReference>
<dbReference type="GO" id="GO:0043491">
    <property type="term" value="P:phosphatidylinositol 3-kinase/protein kinase B signal transduction"/>
    <property type="evidence" value="ECO:0007669"/>
    <property type="project" value="TreeGrafter"/>
</dbReference>
<dbReference type="EMBL" id="NWSH01000400">
    <property type="protein sequence ID" value="PCG76680.1"/>
    <property type="molecule type" value="Genomic_DNA"/>
</dbReference>
<dbReference type="Pfam" id="PF00168">
    <property type="entry name" value="C2"/>
    <property type="match status" value="1"/>
</dbReference>
<evidence type="ECO:0000259" key="11">
    <source>
        <dbReference type="PROSITE" id="PS50195"/>
    </source>
</evidence>
<evidence type="ECO:0000259" key="12">
    <source>
        <dbReference type="PROSITE" id="PS50290"/>
    </source>
</evidence>
<dbReference type="Gene3D" id="2.60.40.150">
    <property type="entry name" value="C2 domain"/>
    <property type="match status" value="2"/>
</dbReference>
<dbReference type="SMART" id="SM00312">
    <property type="entry name" value="PX"/>
    <property type="match status" value="1"/>
</dbReference>
<feature type="compositionally biased region" description="Polar residues" evidence="9">
    <location>
        <begin position="1013"/>
        <end position="1024"/>
    </location>
</feature>
<comment type="catalytic activity">
    <reaction evidence="7">
        <text>a 1,2-diacyl-sn-glycero-3-phospho-(1D-myo-inositol 4-phosphate) + ATP = a 1,2-diacyl-sn-glycero-3-phospho-(1D-myo-inositol-3,4-bisphosphate) + ADP + H(+)</text>
        <dbReference type="Rhea" id="RHEA:18373"/>
        <dbReference type="ChEBI" id="CHEBI:15378"/>
        <dbReference type="ChEBI" id="CHEBI:30616"/>
        <dbReference type="ChEBI" id="CHEBI:57658"/>
        <dbReference type="ChEBI" id="CHEBI:58178"/>
        <dbReference type="ChEBI" id="CHEBI:456216"/>
        <dbReference type="EC" id="2.7.1.154"/>
    </reaction>
    <physiologicalReaction direction="left-to-right" evidence="7">
        <dbReference type="Rhea" id="RHEA:18374"/>
    </physiologicalReaction>
</comment>
<evidence type="ECO:0000256" key="9">
    <source>
        <dbReference type="SAM" id="MobiDB-lite"/>
    </source>
</evidence>
<dbReference type="SUPFAM" id="SSF54236">
    <property type="entry name" value="Ubiquitin-like"/>
    <property type="match status" value="1"/>
</dbReference>
<dbReference type="InterPro" id="IPR011009">
    <property type="entry name" value="Kinase-like_dom_sf"/>
</dbReference>
<dbReference type="CDD" id="cd04012">
    <property type="entry name" value="C2A_PI3K_class_II"/>
    <property type="match status" value="1"/>
</dbReference>
<dbReference type="InterPro" id="IPR002420">
    <property type="entry name" value="PI3K-type_C2_dom"/>
</dbReference>
<dbReference type="GO" id="GO:0016303">
    <property type="term" value="F:1-phosphatidylinositol-3-kinase activity"/>
    <property type="evidence" value="ECO:0007669"/>
    <property type="project" value="UniProtKB-EC"/>
</dbReference>
<dbReference type="FunFam" id="3.30.1520.10:FF:000006">
    <property type="entry name" value="Phosphatidylinositol 4-phosphate 3-kinase C2 domain-containing subunit alpha"/>
    <property type="match status" value="1"/>
</dbReference>
<keyword evidence="5" id="KW-0443">Lipid metabolism</keyword>
<dbReference type="SUPFAM" id="SSF49562">
    <property type="entry name" value="C2 domain (Calcium/lipid-binding domain, CaLB)"/>
    <property type="match status" value="2"/>
</dbReference>
<dbReference type="GO" id="GO:0048015">
    <property type="term" value="P:phosphatidylinositol-mediated signaling"/>
    <property type="evidence" value="ECO:0007669"/>
    <property type="project" value="TreeGrafter"/>
</dbReference>
<dbReference type="Pfam" id="PF00613">
    <property type="entry name" value="PI3Ka"/>
    <property type="match status" value="1"/>
</dbReference>
<feature type="compositionally biased region" description="Low complexity" evidence="9">
    <location>
        <begin position="444"/>
        <end position="460"/>
    </location>
</feature>
<evidence type="ECO:0000256" key="8">
    <source>
        <dbReference type="PROSITE-ProRule" id="PRU00880"/>
    </source>
</evidence>
<dbReference type="Gene3D" id="1.25.40.70">
    <property type="entry name" value="Phosphatidylinositol 3-kinase, accessory domain (PIK)"/>
    <property type="match status" value="1"/>
</dbReference>
<dbReference type="SMART" id="SM00239">
    <property type="entry name" value="C2"/>
    <property type="match status" value="1"/>
</dbReference>
<dbReference type="GO" id="GO:0005524">
    <property type="term" value="F:ATP binding"/>
    <property type="evidence" value="ECO:0007669"/>
    <property type="project" value="UniProtKB-KW"/>
</dbReference>
<dbReference type="SMART" id="SM00145">
    <property type="entry name" value="PI3Ka"/>
    <property type="match status" value="1"/>
</dbReference>
<dbReference type="PROSITE" id="PS51547">
    <property type="entry name" value="C2_PI3K"/>
    <property type="match status" value="1"/>
</dbReference>
<comment type="catalytic activity">
    <reaction evidence="6">
        <text>a 1,2-diacyl-sn-glycero-3-phospho-(1D-myo-inositol) + ATP = a 1,2-diacyl-sn-glycero-3-phospho-(1D-myo-inositol-3-phosphate) + ADP + H(+)</text>
        <dbReference type="Rhea" id="RHEA:12709"/>
        <dbReference type="ChEBI" id="CHEBI:15378"/>
        <dbReference type="ChEBI" id="CHEBI:30616"/>
        <dbReference type="ChEBI" id="CHEBI:57880"/>
        <dbReference type="ChEBI" id="CHEBI:58088"/>
        <dbReference type="ChEBI" id="CHEBI:456216"/>
        <dbReference type="EC" id="2.7.1.137"/>
    </reaction>
    <physiologicalReaction direction="left-to-right" evidence="6">
        <dbReference type="Rhea" id="RHEA:12710"/>
    </physiologicalReaction>
</comment>
<keyword evidence="4" id="KW-0067">ATP-binding</keyword>
<keyword evidence="1" id="KW-0808">Transferase</keyword>
<evidence type="ECO:0000259" key="13">
    <source>
        <dbReference type="PROSITE" id="PS51545"/>
    </source>
</evidence>
<evidence type="ECO:0000256" key="5">
    <source>
        <dbReference type="ARBA" id="ARBA00023098"/>
    </source>
</evidence>
<feature type="region of interest" description="Disordered" evidence="9">
    <location>
        <begin position="1008"/>
        <end position="1029"/>
    </location>
</feature>
<dbReference type="GO" id="GO:0005886">
    <property type="term" value="C:plasma membrane"/>
    <property type="evidence" value="ECO:0007669"/>
    <property type="project" value="TreeGrafter"/>
</dbReference>
<dbReference type="SMART" id="SM00146">
    <property type="entry name" value="PI3Kc"/>
    <property type="match status" value="1"/>
</dbReference>
<gene>
    <name evidence="16" type="ORF">B5V51_8950</name>
</gene>
<dbReference type="SUPFAM" id="SSF56112">
    <property type="entry name" value="Protein kinase-like (PK-like)"/>
    <property type="match status" value="1"/>
</dbReference>
<dbReference type="SMART" id="SM00142">
    <property type="entry name" value="PI3K_C2"/>
    <property type="match status" value="1"/>
</dbReference>
<evidence type="ECO:0000259" key="15">
    <source>
        <dbReference type="PROSITE" id="PS51547"/>
    </source>
</evidence>
<dbReference type="InterPro" id="IPR029071">
    <property type="entry name" value="Ubiquitin-like_domsf"/>
</dbReference>
<dbReference type="PANTHER" id="PTHR10048:SF14">
    <property type="entry name" value="LD28067P"/>
    <property type="match status" value="1"/>
</dbReference>
<dbReference type="GO" id="GO:0016477">
    <property type="term" value="P:cell migration"/>
    <property type="evidence" value="ECO:0007669"/>
    <property type="project" value="TreeGrafter"/>
</dbReference>
<feature type="compositionally biased region" description="Basic and acidic residues" evidence="9">
    <location>
        <begin position="1755"/>
        <end position="1766"/>
    </location>
</feature>
<evidence type="ECO:0000256" key="1">
    <source>
        <dbReference type="ARBA" id="ARBA00022679"/>
    </source>
</evidence>